<feature type="compositionally biased region" description="Low complexity" evidence="1">
    <location>
        <begin position="396"/>
        <end position="422"/>
    </location>
</feature>
<evidence type="ECO:0000256" key="1">
    <source>
        <dbReference type="SAM" id="MobiDB-lite"/>
    </source>
</evidence>
<feature type="compositionally biased region" description="Low complexity" evidence="1">
    <location>
        <begin position="341"/>
        <end position="362"/>
    </location>
</feature>
<dbReference type="EMBL" id="LS483364">
    <property type="protein sequence ID" value="SQF72323.1"/>
    <property type="molecule type" value="Genomic_DNA"/>
</dbReference>
<keyword evidence="3" id="KW-0732">Signal</keyword>
<protein>
    <recommendedName>
        <fullName evidence="6">LPXTG cell wall anchor domain-containing protein</fullName>
    </recommendedName>
</protein>
<feature type="transmembrane region" description="Helical" evidence="2">
    <location>
        <begin position="104"/>
        <end position="124"/>
    </location>
</feature>
<feature type="signal peptide" evidence="3">
    <location>
        <begin position="1"/>
        <end position="24"/>
    </location>
</feature>
<feature type="compositionally biased region" description="Acidic residues" evidence="1">
    <location>
        <begin position="920"/>
        <end position="936"/>
    </location>
</feature>
<evidence type="ECO:0000256" key="3">
    <source>
        <dbReference type="SAM" id="SignalP"/>
    </source>
</evidence>
<evidence type="ECO:0000256" key="2">
    <source>
        <dbReference type="SAM" id="Phobius"/>
    </source>
</evidence>
<dbReference type="RefSeq" id="WP_111676833.1">
    <property type="nucleotide sequence ID" value="NZ_LS483364.1"/>
</dbReference>
<feature type="compositionally biased region" description="Low complexity" evidence="1">
    <location>
        <begin position="264"/>
        <end position="304"/>
    </location>
</feature>
<evidence type="ECO:0008006" key="6">
    <source>
        <dbReference type="Google" id="ProtNLM"/>
    </source>
</evidence>
<feature type="compositionally biased region" description="Polar residues" evidence="1">
    <location>
        <begin position="423"/>
        <end position="450"/>
    </location>
</feature>
<feature type="compositionally biased region" description="Low complexity" evidence="1">
    <location>
        <begin position="238"/>
        <end position="253"/>
    </location>
</feature>
<evidence type="ECO:0000313" key="4">
    <source>
        <dbReference type="EMBL" id="SQF72323.1"/>
    </source>
</evidence>
<dbReference type="NCBIfam" id="TIGR01167">
    <property type="entry name" value="LPXTG_anchor"/>
    <property type="match status" value="1"/>
</dbReference>
<evidence type="ECO:0000313" key="5">
    <source>
        <dbReference type="Proteomes" id="UP000248534"/>
    </source>
</evidence>
<feature type="transmembrane region" description="Helical" evidence="2">
    <location>
        <begin position="131"/>
        <end position="157"/>
    </location>
</feature>
<feature type="chain" id="PRO_5016039816" description="LPXTG cell wall anchor domain-containing protein" evidence="3">
    <location>
        <begin position="25"/>
        <end position="1179"/>
    </location>
</feature>
<dbReference type="SUPFAM" id="SSF49478">
    <property type="entry name" value="Cna protein B-type domain"/>
    <property type="match status" value="1"/>
</dbReference>
<feature type="compositionally biased region" description="Polar residues" evidence="1">
    <location>
        <begin position="305"/>
        <end position="317"/>
    </location>
</feature>
<reference evidence="4 5" key="1">
    <citation type="submission" date="2018-06" db="EMBL/GenBank/DDBJ databases">
        <authorList>
            <consortium name="Pathogen Informatics"/>
            <person name="Doyle S."/>
        </authorList>
    </citation>
    <scope>NUCLEOTIDE SEQUENCE [LARGE SCALE GENOMIC DNA]</scope>
    <source>
        <strain evidence="4 5">NCTC11086</strain>
    </source>
</reference>
<feature type="region of interest" description="Disordered" evidence="1">
    <location>
        <begin position="204"/>
        <end position="467"/>
    </location>
</feature>
<keyword evidence="2" id="KW-0472">Membrane</keyword>
<accession>A0A2X3YTP0</accession>
<feature type="compositionally biased region" description="Polar residues" evidence="1">
    <location>
        <begin position="207"/>
        <end position="228"/>
    </location>
</feature>
<proteinExistence type="predicted"/>
<keyword evidence="2" id="KW-0812">Transmembrane</keyword>
<name>A0A2X3YTP0_STRSA</name>
<keyword evidence="2" id="KW-1133">Transmembrane helix</keyword>
<dbReference type="AlphaFoldDB" id="A0A2X3YTP0"/>
<feature type="compositionally biased region" description="Polar residues" evidence="1">
    <location>
        <begin position="324"/>
        <end position="338"/>
    </location>
</feature>
<feature type="region of interest" description="Disordered" evidence="1">
    <location>
        <begin position="652"/>
        <end position="674"/>
    </location>
</feature>
<feature type="compositionally biased region" description="Polar residues" evidence="1">
    <location>
        <begin position="363"/>
        <end position="390"/>
    </location>
</feature>
<dbReference type="Proteomes" id="UP000248534">
    <property type="component" value="Chromosome 1"/>
</dbReference>
<feature type="region of interest" description="Disordered" evidence="1">
    <location>
        <begin position="907"/>
        <end position="944"/>
    </location>
</feature>
<sequence>MRKKLFSILFFLAMIFGTGRIAFANEQISAELSGDGQNQLSVKARNSSNSEINDVNYQLNLPQGYKVDGPLPTSEILQPGQTQEFKVKIKQEQVAVLPKTGEKIITFSVIGFIVLLLGLILLRYSYSRRLLLTFLVISGSAFGAALVSADTLVASLVEFSQSVRLFDKDVPVRLTVYYRSVENPLLGEKSSLTNQTSVNPATEAYVGSSTMPSQTDTQGISGNGSTSPVDIGTPAYPSSSSDSSASTGLNSDSPVTPVDTITVTSPSDTGSSLGSQSSPGTAIPSPSSDGSGSSPTVSSADSPGTSVDSGTVPTASDNGAVVTDPSSSMDTLTPSLDSGASGVVPSPTVPDSDPPVTSVDSGTVPTASNNGAVVTNPSPSVDTLTPSLDSGASGLVPSPTVPDSDSPVTSVDSGTVPTVSDTGSSVGTQPSTPVNPNQSRNPDTSSSEKNSQGDELGNSSDSPKQGSAEEVLLSGHAFSNLTGRGIEFGTVTLKENGKEIQTIETDSDGYFYVHLTRGKTYTLHGKDFEASITANGNNDFQVHNILGQFSPGRNNSDAMGKVVLNPSVVQLDVVDYQVDEKAGQVILPEEKKLKSGDVIVLPASGNYPTGFAFKVVSSKIADGKTVLTVTKATLEEVAKEINVQTEFDLDGGTFTPAEGTSVEEDEGDDLGNRASVSASAAARKTWKKKIKGVDVGLKVTGKVEAKLDWAPGRSPHVFVKPSLNFKLTTDFKKEASFEDKVKLVTVNFSSYYGVVVSVDIYVFLNAEGKFNISTESNFDVAAELGVKNQKAYFDQNVQLSNKLDLNIYGQIKEGPMAVFKPGFLNLSVASFDVAVGLGLEGELNAQVTQKNLDSPKLEKASGRAVLFADLTLGYEVGFSGLKLEGKFLDSERFFERLMAKGEYKPNSGKRKLKDVKPLDESDETSSDDDTSDSSDDSENHFSNTFSLRNLQSTRKITNIKIGELPYDVKNYRAFKFELMPGPDGDGELLREGHYHYFGVSDGTPIYYTLYDLDKNGFPELVYLVNGEIEEILYAYGQTSDAPPYVGLKPVHLPKGYSYNYNYNYKYKYKYKILEDGTIITTKEEDSSRGESPIDYEIIKVDPVTKVPETVATFSRNKRSQKLYRYRGDIKNDKQITTISQAEKIYLTAPEVDWESLTWQPFVRRYDWAAEEGISFLETE</sequence>
<organism evidence="4 5">
    <name type="scientific">Streptococcus sanguinis</name>
    <dbReference type="NCBI Taxonomy" id="1305"/>
    <lineage>
        <taxon>Bacteria</taxon>
        <taxon>Bacillati</taxon>
        <taxon>Bacillota</taxon>
        <taxon>Bacilli</taxon>
        <taxon>Lactobacillales</taxon>
        <taxon>Streptococcaceae</taxon>
        <taxon>Streptococcus</taxon>
    </lineage>
</organism>
<gene>
    <name evidence="4" type="ORF">NCTC11086_02298</name>
</gene>